<sequence>MANLMTSDIGDCGYPMVCGNYDICSSNGQCSCPEEAIGNNTFKQINYRQPNLGCSLVTPISCNNSQYHTLLELKNTSYFNYNSCSYTNYMDENIALED</sequence>
<dbReference type="AlphaFoldDB" id="A0A7J7HBN4"/>
<comment type="caution">
    <text evidence="1">The sequence shown here is derived from an EMBL/GenBank/DDBJ whole genome shotgun (WGS) entry which is preliminary data.</text>
</comment>
<dbReference type="EMBL" id="JACBKZ010000006">
    <property type="protein sequence ID" value="KAF5949186.1"/>
    <property type="molecule type" value="Genomic_DNA"/>
</dbReference>
<dbReference type="Proteomes" id="UP000593564">
    <property type="component" value="Unassembled WGS sequence"/>
</dbReference>
<evidence type="ECO:0000313" key="1">
    <source>
        <dbReference type="EMBL" id="KAF5949186.1"/>
    </source>
</evidence>
<organism evidence="1 2">
    <name type="scientific">Camellia sinensis</name>
    <name type="common">Tea plant</name>
    <name type="synonym">Thea sinensis</name>
    <dbReference type="NCBI Taxonomy" id="4442"/>
    <lineage>
        <taxon>Eukaryota</taxon>
        <taxon>Viridiplantae</taxon>
        <taxon>Streptophyta</taxon>
        <taxon>Embryophyta</taxon>
        <taxon>Tracheophyta</taxon>
        <taxon>Spermatophyta</taxon>
        <taxon>Magnoliopsida</taxon>
        <taxon>eudicotyledons</taxon>
        <taxon>Gunneridae</taxon>
        <taxon>Pentapetalae</taxon>
        <taxon>asterids</taxon>
        <taxon>Ericales</taxon>
        <taxon>Theaceae</taxon>
        <taxon>Camellia</taxon>
    </lineage>
</organism>
<protein>
    <submittedName>
        <fullName evidence="1">Uncharacterized protein</fullName>
    </submittedName>
</protein>
<accession>A0A7J7HBN4</accession>
<proteinExistence type="predicted"/>
<gene>
    <name evidence="1" type="ORF">HYC85_015143</name>
</gene>
<evidence type="ECO:0000313" key="2">
    <source>
        <dbReference type="Proteomes" id="UP000593564"/>
    </source>
</evidence>
<reference evidence="1 2" key="2">
    <citation type="submission" date="2020-07" db="EMBL/GenBank/DDBJ databases">
        <title>Genome assembly of wild tea tree DASZ reveals pedigree and selection history of tea varieties.</title>
        <authorList>
            <person name="Zhang W."/>
        </authorList>
    </citation>
    <scope>NUCLEOTIDE SEQUENCE [LARGE SCALE GENOMIC DNA]</scope>
    <source>
        <strain evidence="2">cv. G240</strain>
        <tissue evidence="1">Leaf</tissue>
    </source>
</reference>
<reference evidence="2" key="1">
    <citation type="journal article" date="2020" name="Nat. Commun.">
        <title>Genome assembly of wild tea tree DASZ reveals pedigree and selection history of tea varieties.</title>
        <authorList>
            <person name="Zhang W."/>
            <person name="Zhang Y."/>
            <person name="Qiu H."/>
            <person name="Guo Y."/>
            <person name="Wan H."/>
            <person name="Zhang X."/>
            <person name="Scossa F."/>
            <person name="Alseekh S."/>
            <person name="Zhang Q."/>
            <person name="Wang P."/>
            <person name="Xu L."/>
            <person name="Schmidt M.H."/>
            <person name="Jia X."/>
            <person name="Li D."/>
            <person name="Zhu A."/>
            <person name="Guo F."/>
            <person name="Chen W."/>
            <person name="Ni D."/>
            <person name="Usadel B."/>
            <person name="Fernie A.R."/>
            <person name="Wen W."/>
        </authorList>
    </citation>
    <scope>NUCLEOTIDE SEQUENCE [LARGE SCALE GENOMIC DNA]</scope>
    <source>
        <strain evidence="2">cv. G240</strain>
    </source>
</reference>
<keyword evidence="2" id="KW-1185">Reference proteome</keyword>
<name>A0A7J7HBN4_CAMSI</name>